<dbReference type="EMBL" id="CP002588">
    <property type="protein sequence ID" value="AEA46567.1"/>
    <property type="molecule type" value="Genomic_DNA"/>
</dbReference>
<sequence>MKGVEWLRRYIKEECIDAEIIEVGKASTVNEAAKELSCSKREIIKSVVLVAEGEAVVAIVDGSSSVDLKRVEKLIGKNVRIARREEVLQLTGFPAGGVPPVGHDCRVFIDERVLKNERVYGGGGDERHLLSISPSEIVRVGAAVVRIRK</sequence>
<dbReference type="Gene3D" id="3.90.960.10">
    <property type="entry name" value="YbaK/aminoacyl-tRNA synthetase-associated domain"/>
    <property type="match status" value="1"/>
</dbReference>
<dbReference type="KEGG" id="ave:Arcve_0541"/>
<dbReference type="GeneID" id="10393637"/>
<protein>
    <submittedName>
        <fullName evidence="2">YbaK/prolyl-tRNA synthetase associated region</fullName>
    </submittedName>
</protein>
<dbReference type="Pfam" id="PF04073">
    <property type="entry name" value="tRNA_edit"/>
    <property type="match status" value="1"/>
</dbReference>
<dbReference type="GO" id="GO:0002161">
    <property type="term" value="F:aminoacyl-tRNA deacylase activity"/>
    <property type="evidence" value="ECO:0007669"/>
    <property type="project" value="InterPro"/>
</dbReference>
<dbReference type="eggNOG" id="arCOG04332">
    <property type="taxonomic scope" value="Archaea"/>
</dbReference>
<dbReference type="STRING" id="693661.Arcve_0541"/>
<keyword evidence="3" id="KW-1185">Reference proteome</keyword>
<feature type="domain" description="YbaK/aminoacyl-tRNA synthetase-associated" evidence="1">
    <location>
        <begin position="26"/>
        <end position="139"/>
    </location>
</feature>
<gene>
    <name evidence="2" type="ordered locus">Arcve_0541</name>
</gene>
<dbReference type="PANTHER" id="PTHR30411:SF1">
    <property type="entry name" value="CYTOPLASMIC PROTEIN"/>
    <property type="match status" value="1"/>
</dbReference>
<keyword evidence="2" id="KW-0030">Aminoacyl-tRNA synthetase</keyword>
<keyword evidence="2" id="KW-0436">Ligase</keyword>
<dbReference type="SUPFAM" id="SSF55826">
    <property type="entry name" value="YbaK/ProRS associated domain"/>
    <property type="match status" value="1"/>
</dbReference>
<proteinExistence type="predicted"/>
<dbReference type="InterPro" id="IPR007214">
    <property type="entry name" value="YbaK/aa-tRNA-synth-assoc-dom"/>
</dbReference>
<dbReference type="RefSeq" id="WP_013683241.1">
    <property type="nucleotide sequence ID" value="NC_015320.1"/>
</dbReference>
<dbReference type="InterPro" id="IPR036754">
    <property type="entry name" value="YbaK/aa-tRNA-synt-asso_dom_sf"/>
</dbReference>
<evidence type="ECO:0000313" key="2">
    <source>
        <dbReference type="EMBL" id="AEA46567.1"/>
    </source>
</evidence>
<organism evidence="2 3">
    <name type="scientific">Archaeoglobus veneficus (strain DSM 11195 / SNP6)</name>
    <dbReference type="NCBI Taxonomy" id="693661"/>
    <lineage>
        <taxon>Archaea</taxon>
        <taxon>Methanobacteriati</taxon>
        <taxon>Methanobacteriota</taxon>
        <taxon>Archaeoglobi</taxon>
        <taxon>Archaeoglobales</taxon>
        <taxon>Archaeoglobaceae</taxon>
        <taxon>Archaeoglobus</taxon>
    </lineage>
</organism>
<evidence type="ECO:0000313" key="3">
    <source>
        <dbReference type="Proteomes" id="UP000008136"/>
    </source>
</evidence>
<reference evidence="2 3" key="1">
    <citation type="submission" date="2011-03" db="EMBL/GenBank/DDBJ databases">
        <title>The complete genome of Archaeoglobus veneficus SNP6.</title>
        <authorList>
            <consortium name="US DOE Joint Genome Institute (JGI-PGF)"/>
            <person name="Lucas S."/>
            <person name="Copeland A."/>
            <person name="Lapidus A."/>
            <person name="Bruce D."/>
            <person name="Goodwin L."/>
            <person name="Pitluck S."/>
            <person name="Kyrpides N."/>
            <person name="Mavromatis K."/>
            <person name="Pagani I."/>
            <person name="Ivanova N."/>
            <person name="Mikhailova N."/>
            <person name="Lu M."/>
            <person name="Detter J.C."/>
            <person name="Tapia R."/>
            <person name="Han C."/>
            <person name="Land M."/>
            <person name="Hauser L."/>
            <person name="Markowitz V."/>
            <person name="Cheng J.-F."/>
            <person name="Hugenholtz P."/>
            <person name="Woyke T."/>
            <person name="Wu D."/>
            <person name="Spring S."/>
            <person name="Brambilla E."/>
            <person name="Klenk H.-P."/>
            <person name="Eisen J.A."/>
        </authorList>
    </citation>
    <scope>NUCLEOTIDE SEQUENCE [LARGE SCALE GENOMIC DNA]</scope>
    <source>
        <strain>SNP6</strain>
    </source>
</reference>
<dbReference type="PANTHER" id="PTHR30411">
    <property type="entry name" value="CYTOPLASMIC PROTEIN"/>
    <property type="match status" value="1"/>
</dbReference>
<dbReference type="GO" id="GO:0004812">
    <property type="term" value="F:aminoacyl-tRNA ligase activity"/>
    <property type="evidence" value="ECO:0007669"/>
    <property type="project" value="UniProtKB-KW"/>
</dbReference>
<name>F2KQD4_ARCVS</name>
<dbReference type="AlphaFoldDB" id="F2KQD4"/>
<dbReference type="HOGENOM" id="CLU_094875_0_2_2"/>
<evidence type="ECO:0000259" key="1">
    <source>
        <dbReference type="Pfam" id="PF04073"/>
    </source>
</evidence>
<dbReference type="OrthoDB" id="27691at2157"/>
<accession>F2KQD4</accession>
<dbReference type="Proteomes" id="UP000008136">
    <property type="component" value="Chromosome"/>
</dbReference>